<protein>
    <submittedName>
        <fullName evidence="10">Protease IV</fullName>
    </submittedName>
</protein>
<dbReference type="GO" id="GO:0006465">
    <property type="term" value="P:signal peptide processing"/>
    <property type="evidence" value="ECO:0007669"/>
    <property type="project" value="InterPro"/>
</dbReference>
<dbReference type="InterPro" id="IPR047272">
    <property type="entry name" value="S49_SppA_C"/>
</dbReference>
<dbReference type="InterPro" id="IPR004635">
    <property type="entry name" value="Pept_S49_SppA"/>
</dbReference>
<dbReference type="Pfam" id="PF01343">
    <property type="entry name" value="Peptidase_S49"/>
    <property type="match status" value="2"/>
</dbReference>
<dbReference type="Proteomes" id="UP000011717">
    <property type="component" value="Unassembled WGS sequence"/>
</dbReference>
<proteinExistence type="inferred from homology"/>
<dbReference type="PANTHER" id="PTHR33209">
    <property type="entry name" value="PROTEASE 4"/>
    <property type="match status" value="1"/>
</dbReference>
<dbReference type="RefSeq" id="WP_008600756.1">
    <property type="nucleotide sequence ID" value="NZ_AMRV01000003.1"/>
</dbReference>
<keyword evidence="3 10" id="KW-0645">Protease</keyword>
<dbReference type="PATRIC" id="fig|1234595.3.peg.1110"/>
<dbReference type="NCBIfam" id="TIGR00705">
    <property type="entry name" value="SppA_67K"/>
    <property type="match status" value="1"/>
</dbReference>
<evidence type="ECO:0000256" key="5">
    <source>
        <dbReference type="ARBA" id="ARBA00022825"/>
    </source>
</evidence>
<feature type="transmembrane region" description="Helical" evidence="8">
    <location>
        <begin position="7"/>
        <end position="34"/>
    </location>
</feature>
<dbReference type="NCBIfam" id="TIGR00706">
    <property type="entry name" value="SppA_dom"/>
    <property type="match status" value="1"/>
</dbReference>
<dbReference type="EMBL" id="AMRV01000003">
    <property type="protein sequence ID" value="EMD83207.1"/>
    <property type="molecule type" value="Genomic_DNA"/>
</dbReference>
<dbReference type="PIRSF" id="PIRSF001217">
    <property type="entry name" value="Protease_4_SppA"/>
    <property type="match status" value="1"/>
</dbReference>
<comment type="caution">
    <text evidence="10">The sequence shown here is derived from an EMBL/GenBank/DDBJ whole genome shotgun (WGS) entry which is preliminary data.</text>
</comment>
<dbReference type="InterPro" id="IPR029045">
    <property type="entry name" value="ClpP/crotonase-like_dom_sf"/>
</dbReference>
<comment type="similarity">
    <text evidence="2">Belongs to the peptidase S49 family.</text>
</comment>
<feature type="domain" description="Peptidase S49" evidence="9">
    <location>
        <begin position="376"/>
        <end position="526"/>
    </location>
</feature>
<evidence type="ECO:0000256" key="1">
    <source>
        <dbReference type="ARBA" id="ARBA00004370"/>
    </source>
</evidence>
<evidence type="ECO:0000313" key="10">
    <source>
        <dbReference type="EMBL" id="EMD83207.1"/>
    </source>
</evidence>
<accession>M2U5A1</accession>
<dbReference type="AlphaFoldDB" id="M2U5A1"/>
<dbReference type="CDD" id="cd07023">
    <property type="entry name" value="S49_Sppa_N_C"/>
    <property type="match status" value="1"/>
</dbReference>
<evidence type="ECO:0000256" key="3">
    <source>
        <dbReference type="ARBA" id="ARBA00022670"/>
    </source>
</evidence>
<reference evidence="10 11" key="1">
    <citation type="journal article" date="2013" name="Genome Announc.">
        <title>Draft Genome Sequence of Strain JLT2015T, Belonging to the Family Sphingomonadaceae of the Alphaproteobacteria.</title>
        <authorList>
            <person name="Tang K."/>
            <person name="Liu K."/>
            <person name="Li S."/>
            <person name="Jiao N."/>
        </authorList>
    </citation>
    <scope>NUCLEOTIDE SEQUENCE [LARGE SCALE GENOMIC DNA]</scope>
    <source>
        <strain evidence="10 11">JLT2015</strain>
    </source>
</reference>
<keyword evidence="4" id="KW-0378">Hydrolase</keyword>
<evidence type="ECO:0000256" key="8">
    <source>
        <dbReference type="SAM" id="Phobius"/>
    </source>
</evidence>
<evidence type="ECO:0000259" key="9">
    <source>
        <dbReference type="Pfam" id="PF01343"/>
    </source>
</evidence>
<dbReference type="CDD" id="cd07018">
    <property type="entry name" value="S49_SppA_67K_type"/>
    <property type="match status" value="1"/>
</dbReference>
<feature type="active site" description="Proton donor/acceptor" evidence="7">
    <location>
        <position position="193"/>
    </location>
</feature>
<dbReference type="GO" id="GO:0016020">
    <property type="term" value="C:membrane"/>
    <property type="evidence" value="ECO:0007669"/>
    <property type="project" value="UniProtKB-SubCell"/>
</dbReference>
<dbReference type="InterPro" id="IPR002142">
    <property type="entry name" value="Peptidase_S49"/>
</dbReference>
<dbReference type="OrthoDB" id="9764363at2"/>
<organism evidence="10 11">
    <name type="scientific">Pacificimonas flava</name>
    <dbReference type="NCBI Taxonomy" id="1234595"/>
    <lineage>
        <taxon>Bacteria</taxon>
        <taxon>Pseudomonadati</taxon>
        <taxon>Pseudomonadota</taxon>
        <taxon>Alphaproteobacteria</taxon>
        <taxon>Sphingomonadales</taxon>
        <taxon>Sphingosinicellaceae</taxon>
        <taxon>Pacificimonas</taxon>
    </lineage>
</organism>
<keyword evidence="5" id="KW-0720">Serine protease</keyword>
<evidence type="ECO:0000256" key="6">
    <source>
        <dbReference type="ARBA" id="ARBA00023136"/>
    </source>
</evidence>
<dbReference type="SUPFAM" id="SSF52096">
    <property type="entry name" value="ClpP/crotonase"/>
    <property type="match status" value="2"/>
</dbReference>
<feature type="domain" description="Peptidase S49" evidence="9">
    <location>
        <begin position="125"/>
        <end position="280"/>
    </location>
</feature>
<evidence type="ECO:0000256" key="2">
    <source>
        <dbReference type="ARBA" id="ARBA00008683"/>
    </source>
</evidence>
<keyword evidence="11" id="KW-1185">Reference proteome</keyword>
<dbReference type="InterPro" id="IPR047217">
    <property type="entry name" value="S49_SppA_67K_type_N"/>
</dbReference>
<evidence type="ECO:0000313" key="11">
    <source>
        <dbReference type="Proteomes" id="UP000011717"/>
    </source>
</evidence>
<sequence length="622" mass="64875">MAILKGLWSFLVGVKDFLVLLLMLLIFAAIFAGLNYEQDAPALADNGALTIPLDGYLVTQAQEIDPFQLISGGPTAGEIETAKLISVIEAAKDDEDIDTIVLDLDGFLGGGLADVQDVGNALAEFRESGKTVVSFATAYLDSGWLLAAHSDEIWLSPLGAVFVQGPGGSQLYFGDALEKLNIDINVFRVGTYKSAVEPLIQNAASEPAKRANQALVDDLWENYREDIAAARPQAKLADYVADVPGRVRAAKGDFAQAALAAGLVDHLGSRAEFDREMANRVGEDEDAPGGYLSTAYSAYAASVQPAASGDAVGIVTVAGNIVDGEAGPGTAGGQTVADLIGQAVADEDIKALVVRVDSPGGSVMASEQIRQALIAAKAEGLPVVASFGPVAASGGYWVSTAADTVFAQPTTITGSIGVFAVIPSFENALSDLGINADGVQTTPLSGSPDVFAGLSDTTREVFQLSVEDIYRRFTGIVAEARDMPRSRVEEIAEGRVWSGAAARQLGLIDRFGTLSDAVAAAETAAGYEPGELRRAYVRQPKPLPVQIAESMLSPDKAEEAHSAADLAAASQRAQFTAALDDVMTIADGPALQAHCLACAAYSPRTVTKPLPGWLEAARAFLD</sequence>
<dbReference type="GO" id="GO:0008236">
    <property type="term" value="F:serine-type peptidase activity"/>
    <property type="evidence" value="ECO:0007669"/>
    <property type="project" value="UniProtKB-KW"/>
</dbReference>
<evidence type="ECO:0000256" key="4">
    <source>
        <dbReference type="ARBA" id="ARBA00022801"/>
    </source>
</evidence>
<gene>
    <name evidence="10" type="ORF">C725_1108</name>
</gene>
<keyword evidence="8" id="KW-1133">Transmembrane helix</keyword>
<dbReference type="InterPro" id="IPR004634">
    <property type="entry name" value="Pept_S49_pIV"/>
</dbReference>
<evidence type="ECO:0000256" key="7">
    <source>
        <dbReference type="PIRSR" id="PIRSR001217-1"/>
    </source>
</evidence>
<comment type="subcellular location">
    <subcellularLocation>
        <location evidence="1">Membrane</location>
    </subcellularLocation>
</comment>
<dbReference type="PANTHER" id="PTHR33209:SF1">
    <property type="entry name" value="PEPTIDASE S49 DOMAIN-CONTAINING PROTEIN"/>
    <property type="match status" value="1"/>
</dbReference>
<dbReference type="Gene3D" id="3.90.226.10">
    <property type="entry name" value="2-enoyl-CoA Hydratase, Chain A, domain 1"/>
    <property type="match status" value="3"/>
</dbReference>
<feature type="active site" description="Nucleophile" evidence="7">
    <location>
        <position position="393"/>
    </location>
</feature>
<name>M2U5A1_9SPHN</name>
<keyword evidence="6 8" id="KW-0472">Membrane</keyword>
<keyword evidence="8" id="KW-0812">Transmembrane</keyword>
<dbReference type="Gene3D" id="6.20.330.10">
    <property type="match status" value="1"/>
</dbReference>